<evidence type="ECO:0000313" key="3">
    <source>
        <dbReference type="Proteomes" id="UP000233419"/>
    </source>
</evidence>
<dbReference type="Proteomes" id="UP000233419">
    <property type="component" value="Chromosome"/>
</dbReference>
<reference evidence="2 3" key="1">
    <citation type="submission" date="2017-12" db="EMBL/GenBank/DDBJ databases">
        <title>Mesoplasma syrphidae YJS, Complete Genome.</title>
        <authorList>
            <person name="Knight T.F."/>
            <person name="Citino T."/>
            <person name="Rubinstein R."/>
            <person name="Neuschaefer Z."/>
        </authorList>
    </citation>
    <scope>NUCLEOTIDE SEQUENCE [LARGE SCALE GENOMIC DNA]</scope>
    <source>
        <strain evidence="2 3">YJS</strain>
    </source>
</reference>
<evidence type="ECO:0000256" key="1">
    <source>
        <dbReference type="SAM" id="SignalP"/>
    </source>
</evidence>
<accession>A0A2K9CD27</accession>
<keyword evidence="3" id="KW-1185">Reference proteome</keyword>
<dbReference type="KEGG" id="msyr:CXP39_02000"/>
<dbReference type="NCBIfam" id="NF038029">
    <property type="entry name" value="LP_plasma"/>
    <property type="match status" value="1"/>
</dbReference>
<protein>
    <recommendedName>
        <fullName evidence="4">DUF31 domain-containing protein</fullName>
    </recommendedName>
</protein>
<feature type="signal peptide" evidence="1">
    <location>
        <begin position="1"/>
        <end position="19"/>
    </location>
</feature>
<dbReference type="InterPro" id="IPR054816">
    <property type="entry name" value="Lipoprotein_mollicutes-type_CS"/>
</dbReference>
<evidence type="ECO:0000313" key="2">
    <source>
        <dbReference type="EMBL" id="AUF83564.1"/>
    </source>
</evidence>
<organism evidence="2 3">
    <name type="scientific">Mesoplasma syrphidae</name>
    <dbReference type="NCBI Taxonomy" id="225999"/>
    <lineage>
        <taxon>Bacteria</taxon>
        <taxon>Bacillati</taxon>
        <taxon>Mycoplasmatota</taxon>
        <taxon>Mollicutes</taxon>
        <taxon>Entomoplasmatales</taxon>
        <taxon>Entomoplasmataceae</taxon>
        <taxon>Mesoplasma</taxon>
    </lineage>
</organism>
<dbReference type="OrthoDB" id="9807879at2"/>
<evidence type="ECO:0008006" key="4">
    <source>
        <dbReference type="Google" id="ProtNLM"/>
    </source>
</evidence>
<sequence>MKKILTILGTISLTATSSASVVSYAPKLKNDNLLGFKSGVSKNSCSLNGEHLSTCSAKDVSKFTNNRTTYNSVGTTYIDEWVVNAHYDMWKNRGNGLYTYANIYKLLEGTIPGFKNETNSLMKQTITKTFMSQTLEYANKEISGIYIEVQINVFGNYVENIKFGIFDSWKRFPTDSIESTINGPWGETIYWNGNVNDTGRRSSVGIPKYQRYENDINKLKRDFPFFALPDATARYKSGMGDEMLIQWGNDIFSSTAIQNSPTFFKHEEFNVGGWNMIRLKIDYKISYTTDMIQLAVDYDILAVMPKNTRYGVEIKYGDYFIMFDNKGLNEINNNYDDLIKEVNSRQLPPAGGSKAISTANFNTGAHNPYIGIKFNHAMMHMIASSLCAVNLSIRDMFDNVFTMLFSQYIGASESERHLILDLAVGNIQSNYPGSGVQGFIDDYISRPELSGSNFGVYITSRRFETGNLYLIDPWNSL</sequence>
<dbReference type="AlphaFoldDB" id="A0A2K9CD27"/>
<proteinExistence type="predicted"/>
<dbReference type="EMBL" id="CP025257">
    <property type="protein sequence ID" value="AUF83564.1"/>
    <property type="molecule type" value="Genomic_DNA"/>
</dbReference>
<gene>
    <name evidence="2" type="ORF">CXP39_02000</name>
</gene>
<name>A0A2K9CD27_9MOLU</name>
<keyword evidence="1" id="KW-0732">Signal</keyword>
<dbReference type="RefSeq" id="WP_027048085.1">
    <property type="nucleotide sequence ID" value="NZ_CP025257.1"/>
</dbReference>
<feature type="chain" id="PRO_5014927448" description="DUF31 domain-containing protein" evidence="1">
    <location>
        <begin position="20"/>
        <end position="477"/>
    </location>
</feature>